<dbReference type="Gene3D" id="1.10.3210.10">
    <property type="entry name" value="Hypothetical protein af1432"/>
    <property type="match status" value="1"/>
</dbReference>
<evidence type="ECO:0008006" key="3">
    <source>
        <dbReference type="Google" id="ProtNLM"/>
    </source>
</evidence>
<evidence type="ECO:0000313" key="2">
    <source>
        <dbReference type="Proteomes" id="UP000254771"/>
    </source>
</evidence>
<dbReference type="InterPro" id="IPR052194">
    <property type="entry name" value="MESH1"/>
</dbReference>
<dbReference type="EMBL" id="QFXE01000021">
    <property type="protein sequence ID" value="RDH82170.1"/>
    <property type="molecule type" value="Genomic_DNA"/>
</dbReference>
<comment type="caution">
    <text evidence="1">The sequence shown here is derived from an EMBL/GenBank/DDBJ whole genome shotgun (WGS) entry which is preliminary data.</text>
</comment>
<dbReference type="PANTHER" id="PTHR46246">
    <property type="entry name" value="GUANOSINE-3',5'-BIS(DIPHOSPHATE) 3'-PYROPHOSPHOHYDROLASE MESH1"/>
    <property type="match status" value="1"/>
</dbReference>
<protein>
    <recommendedName>
        <fullName evidence="3">HD/PDEase domain-containing protein</fullName>
    </recommendedName>
</protein>
<dbReference type="AlphaFoldDB" id="A0A370DC66"/>
<keyword evidence="2" id="KW-1185">Reference proteome</keyword>
<reference evidence="1 2" key="1">
    <citation type="journal article" date="2018" name="ISME J.">
        <title>Endosymbiont genomes yield clues of tubeworm success.</title>
        <authorList>
            <person name="Li Y."/>
            <person name="Liles M.R."/>
            <person name="Halanych K.M."/>
        </authorList>
    </citation>
    <scope>NUCLEOTIDE SEQUENCE [LARGE SCALE GENOMIC DNA]</scope>
    <source>
        <strain evidence="1">A1462</strain>
    </source>
</reference>
<evidence type="ECO:0000313" key="1">
    <source>
        <dbReference type="EMBL" id="RDH82170.1"/>
    </source>
</evidence>
<dbReference type="SUPFAM" id="SSF109604">
    <property type="entry name" value="HD-domain/PDEase-like"/>
    <property type="match status" value="1"/>
</dbReference>
<dbReference type="GO" id="GO:0008893">
    <property type="term" value="F:guanosine-3',5'-bis(diphosphate) 3'-diphosphatase activity"/>
    <property type="evidence" value="ECO:0007669"/>
    <property type="project" value="TreeGrafter"/>
</dbReference>
<proteinExistence type="predicted"/>
<accession>A0A370DC66</accession>
<organism evidence="1 2">
    <name type="scientific">endosymbiont of Escarpia spicata</name>
    <dbReference type="NCBI Taxonomy" id="2200908"/>
    <lineage>
        <taxon>Bacteria</taxon>
        <taxon>Pseudomonadati</taxon>
        <taxon>Pseudomonadota</taxon>
        <taxon>Gammaproteobacteria</taxon>
        <taxon>sulfur-oxidizing symbionts</taxon>
    </lineage>
</organism>
<sequence>MSDELLHRARVFAIEAHGGQRYGDKPYIYHLDQVAGLVESYGNDAQVIGYLHDVVEDTPVNRFEVAEVFGHFVGACVEIVTDEPGRTREERKRKTNQKMRRVSGSHELALVVKAADRLANVTVCLTEQDSTRLDMYLREQAIFRSAVYRKGLCDDIWSRLSECLKA</sequence>
<name>A0A370DC66_9GAMM</name>
<gene>
    <name evidence="1" type="ORF">DIZ78_17300</name>
</gene>
<dbReference type="PANTHER" id="PTHR46246:SF1">
    <property type="entry name" value="GUANOSINE-3',5'-BIS(DIPHOSPHATE) 3'-PYROPHOSPHOHYDROLASE MESH1"/>
    <property type="match status" value="1"/>
</dbReference>
<dbReference type="Pfam" id="PF13328">
    <property type="entry name" value="HD_4"/>
    <property type="match status" value="1"/>
</dbReference>
<dbReference type="Proteomes" id="UP000254771">
    <property type="component" value="Unassembled WGS sequence"/>
</dbReference>